<name>K0XLV1_9BACT</name>
<dbReference type="OrthoDB" id="9810906at2"/>
<dbReference type="STRING" id="742726.HMPREF9448_01283"/>
<evidence type="ECO:0000313" key="3">
    <source>
        <dbReference type="EMBL" id="EJZ64800.1"/>
    </source>
</evidence>
<feature type="domain" description="Capsule synthesis protein CapA" evidence="2">
    <location>
        <begin position="25"/>
        <end position="270"/>
    </location>
</feature>
<dbReference type="eggNOG" id="COG2843">
    <property type="taxonomic scope" value="Bacteria"/>
</dbReference>
<organism evidence="3 4">
    <name type="scientific">Barnesiella intestinihominis YIT 11860</name>
    <dbReference type="NCBI Taxonomy" id="742726"/>
    <lineage>
        <taxon>Bacteria</taxon>
        <taxon>Pseudomonadati</taxon>
        <taxon>Bacteroidota</taxon>
        <taxon>Bacteroidia</taxon>
        <taxon>Bacteroidales</taxon>
        <taxon>Barnesiellaceae</taxon>
        <taxon>Barnesiella</taxon>
    </lineage>
</organism>
<reference evidence="3 4" key="1">
    <citation type="submission" date="2012-08" db="EMBL/GenBank/DDBJ databases">
        <title>The Genome Sequence of Barnesiella intestinihominis YIT 11860.</title>
        <authorList>
            <consortium name="The Broad Institute Genome Sequencing Platform"/>
            <person name="Earl A."/>
            <person name="Ward D."/>
            <person name="Feldgarden M."/>
            <person name="Gevers D."/>
            <person name="Morotomi M."/>
            <person name="Walker B."/>
            <person name="Young S.K."/>
            <person name="Zeng Q."/>
            <person name="Gargeya S."/>
            <person name="Fitzgerald M."/>
            <person name="Haas B."/>
            <person name="Abouelleil A."/>
            <person name="Alvarado L."/>
            <person name="Arachchi H.M."/>
            <person name="Berlin A.M."/>
            <person name="Chapman S.B."/>
            <person name="Goldberg J."/>
            <person name="Griggs A."/>
            <person name="Gujja S."/>
            <person name="Hansen M."/>
            <person name="Howarth C."/>
            <person name="Imamovic A."/>
            <person name="Larimer J."/>
            <person name="McCowen C."/>
            <person name="Montmayeur A."/>
            <person name="Murphy C."/>
            <person name="Neiman D."/>
            <person name="Pearson M."/>
            <person name="Priest M."/>
            <person name="Roberts A."/>
            <person name="Saif S."/>
            <person name="Shea T."/>
            <person name="Sisk P."/>
            <person name="Sykes S."/>
            <person name="Wortman J."/>
            <person name="Nusbaum C."/>
            <person name="Birren B."/>
        </authorList>
    </citation>
    <scope>NUCLEOTIDE SEQUENCE [LARGE SCALE GENOMIC DNA]</scope>
    <source>
        <strain evidence="3 4">YIT 11860</strain>
    </source>
</reference>
<comment type="similarity">
    <text evidence="1">Belongs to the CapA family.</text>
</comment>
<dbReference type="SMART" id="SM00854">
    <property type="entry name" value="PGA_cap"/>
    <property type="match status" value="1"/>
</dbReference>
<comment type="caution">
    <text evidence="3">The sequence shown here is derived from an EMBL/GenBank/DDBJ whole genome shotgun (WGS) entry which is preliminary data.</text>
</comment>
<dbReference type="RefSeq" id="WP_008861748.1">
    <property type="nucleotide sequence ID" value="NZ_CAXSYG010000005.1"/>
</dbReference>
<dbReference type="Proteomes" id="UP000006044">
    <property type="component" value="Unassembled WGS sequence"/>
</dbReference>
<dbReference type="GeneID" id="77848564"/>
<dbReference type="AlphaFoldDB" id="K0XLV1"/>
<protein>
    <recommendedName>
        <fullName evidence="2">Capsule synthesis protein CapA domain-containing protein</fullName>
    </recommendedName>
</protein>
<dbReference type="InterPro" id="IPR019079">
    <property type="entry name" value="Capsule_synth_CapA"/>
</dbReference>
<dbReference type="Pfam" id="PF09587">
    <property type="entry name" value="PGA_cap"/>
    <property type="match status" value="1"/>
</dbReference>
<dbReference type="EMBL" id="ADLE01000008">
    <property type="protein sequence ID" value="EJZ64800.1"/>
    <property type="molecule type" value="Genomic_DNA"/>
</dbReference>
<gene>
    <name evidence="3" type="ORF">HMPREF9448_01283</name>
</gene>
<evidence type="ECO:0000313" key="4">
    <source>
        <dbReference type="Proteomes" id="UP000006044"/>
    </source>
</evidence>
<evidence type="ECO:0000259" key="2">
    <source>
        <dbReference type="SMART" id="SM00854"/>
    </source>
</evidence>
<evidence type="ECO:0000256" key="1">
    <source>
        <dbReference type="ARBA" id="ARBA00005662"/>
    </source>
</evidence>
<dbReference type="InterPro" id="IPR052169">
    <property type="entry name" value="CW_Biosynth-Accessory"/>
</dbReference>
<keyword evidence="4" id="KW-1185">Reference proteome</keyword>
<dbReference type="InterPro" id="IPR029052">
    <property type="entry name" value="Metallo-depent_PP-like"/>
</dbReference>
<dbReference type="PANTHER" id="PTHR33393:SF12">
    <property type="entry name" value="CAPSULE BIOSYNTHESIS PROTEIN CAPA"/>
    <property type="match status" value="1"/>
</dbReference>
<sequence length="364" mass="40796">MIGLISFLAPLILGQAPAVPATEVSLLFAGDAMQHKAQIQSAKQGEAYDYSPCFADITHEIASADYAVVNLESPIGGQPYTGYPCFSAPDEFPIALQNAGFDLFLTANNHCLDRYTRGAIRTLHILDSIGTDHIGTYDSKDSFERFYPFITSIKGIRIAFLNYTYGTNGFTPHSPLIVNYIDEEKIKKDIFRAKTLSADLIVVCLHWGDEYQLLPNKRQEDLADFLVKEGVQLIIGAHPHVIQPMELRYDEQGNPCALIVYSLGNFISNMKTRDTVGGAMVKVVIRRDITGKILLQSAQHTLVYTRRPTIQKENFRVVPAIQELKEHPHRPHLKGFVEKAHEISSKYNKGVTEYQIEPVNPTFK</sequence>
<dbReference type="SUPFAM" id="SSF56300">
    <property type="entry name" value="Metallo-dependent phosphatases"/>
    <property type="match status" value="1"/>
</dbReference>
<dbReference type="PANTHER" id="PTHR33393">
    <property type="entry name" value="POLYGLUTAMINE SYNTHESIS ACCESSORY PROTEIN RV0574C-RELATED"/>
    <property type="match status" value="1"/>
</dbReference>
<proteinExistence type="inferred from homology"/>
<dbReference type="Gene3D" id="3.60.21.10">
    <property type="match status" value="1"/>
</dbReference>
<accession>K0XLV1</accession>
<dbReference type="PATRIC" id="fig|742726.3.peg.1350"/>
<dbReference type="HOGENOM" id="CLU_038823_0_0_10"/>
<dbReference type="CDD" id="cd07381">
    <property type="entry name" value="MPP_CapA"/>
    <property type="match status" value="1"/>
</dbReference>